<feature type="region of interest" description="Disordered" evidence="1">
    <location>
        <begin position="29"/>
        <end position="52"/>
    </location>
</feature>
<dbReference type="RefSeq" id="WP_135766892.1">
    <property type="nucleotide sequence ID" value="NZ_RQET01000004.1"/>
</dbReference>
<dbReference type="Proteomes" id="UP000298458">
    <property type="component" value="Unassembled WGS sequence"/>
</dbReference>
<keyword evidence="3" id="KW-1185">Reference proteome</keyword>
<feature type="compositionally biased region" description="Basic and acidic residues" evidence="1">
    <location>
        <begin position="29"/>
        <end position="46"/>
    </location>
</feature>
<evidence type="ECO:0000313" key="3">
    <source>
        <dbReference type="Proteomes" id="UP000298458"/>
    </source>
</evidence>
<accession>A0A4R9GH94</accession>
<name>A0A4R9GH94_9LEPT</name>
<proteinExistence type="predicted"/>
<sequence length="133" mass="14825">MITFLTLVAALGAAALFFHALYTVDTKRLDRKNSRSGKNEGKEYGNPKKVYGGDWDPNLPKPRLCPVCGRLLDRHEYLYAVVFEPASPGAKRQARIYGCRYCYLGLDDSSPPAEEPAKENPPPKPIQDEELGL</sequence>
<feature type="region of interest" description="Disordered" evidence="1">
    <location>
        <begin position="110"/>
        <end position="133"/>
    </location>
</feature>
<comment type="caution">
    <text evidence="2">The sequence shown here is derived from an EMBL/GenBank/DDBJ whole genome shotgun (WGS) entry which is preliminary data.</text>
</comment>
<evidence type="ECO:0000256" key="1">
    <source>
        <dbReference type="SAM" id="MobiDB-lite"/>
    </source>
</evidence>
<dbReference type="OrthoDB" id="338812at2"/>
<organism evidence="2 3">
    <name type="scientific">Leptospira fletcheri</name>
    <dbReference type="NCBI Taxonomy" id="2484981"/>
    <lineage>
        <taxon>Bacteria</taxon>
        <taxon>Pseudomonadati</taxon>
        <taxon>Spirochaetota</taxon>
        <taxon>Spirochaetia</taxon>
        <taxon>Leptospirales</taxon>
        <taxon>Leptospiraceae</taxon>
        <taxon>Leptospira</taxon>
    </lineage>
</organism>
<reference evidence="2" key="1">
    <citation type="journal article" date="2019" name="PLoS Negl. Trop. Dis.">
        <title>Revisiting the worldwide diversity of Leptospira species in the environment.</title>
        <authorList>
            <person name="Vincent A.T."/>
            <person name="Schiettekatte O."/>
            <person name="Bourhy P."/>
            <person name="Veyrier F.J."/>
            <person name="Picardeau M."/>
        </authorList>
    </citation>
    <scope>NUCLEOTIDE SEQUENCE [LARGE SCALE GENOMIC DNA]</scope>
    <source>
        <strain evidence="2">SSW15</strain>
    </source>
</reference>
<gene>
    <name evidence="2" type="ORF">EHO60_04040</name>
</gene>
<dbReference type="EMBL" id="RQET01000004">
    <property type="protein sequence ID" value="TGK11486.1"/>
    <property type="molecule type" value="Genomic_DNA"/>
</dbReference>
<protein>
    <submittedName>
        <fullName evidence="2">Uncharacterized protein</fullName>
    </submittedName>
</protein>
<evidence type="ECO:0000313" key="2">
    <source>
        <dbReference type="EMBL" id="TGK11486.1"/>
    </source>
</evidence>
<dbReference type="AlphaFoldDB" id="A0A4R9GH94"/>